<dbReference type="Proteomes" id="UP000578819">
    <property type="component" value="Unassembled WGS sequence"/>
</dbReference>
<organism evidence="1 2">
    <name type="scientific">Micromonospora polyrhachis</name>
    <dbReference type="NCBI Taxonomy" id="1282883"/>
    <lineage>
        <taxon>Bacteria</taxon>
        <taxon>Bacillati</taxon>
        <taxon>Actinomycetota</taxon>
        <taxon>Actinomycetes</taxon>
        <taxon>Micromonosporales</taxon>
        <taxon>Micromonosporaceae</taxon>
        <taxon>Micromonospora</taxon>
    </lineage>
</organism>
<reference evidence="1 2" key="1">
    <citation type="submission" date="2020-08" db="EMBL/GenBank/DDBJ databases">
        <title>Sequencing the genomes of 1000 actinobacteria strains.</title>
        <authorList>
            <person name="Klenk H.-P."/>
        </authorList>
    </citation>
    <scope>NUCLEOTIDE SEQUENCE [LARGE SCALE GENOMIC DNA]</scope>
    <source>
        <strain evidence="1 2">DSM 45886</strain>
    </source>
</reference>
<accession>A0A7W7SUM2</accession>
<gene>
    <name evidence="1" type="ORF">FHR38_004987</name>
</gene>
<evidence type="ECO:0000313" key="2">
    <source>
        <dbReference type="Proteomes" id="UP000578819"/>
    </source>
</evidence>
<proteinExistence type="predicted"/>
<dbReference type="AlphaFoldDB" id="A0A7W7SUM2"/>
<dbReference type="RefSeq" id="WP_184536878.1">
    <property type="nucleotide sequence ID" value="NZ_JACHJW010000001.1"/>
</dbReference>
<dbReference type="EMBL" id="JACHJW010000001">
    <property type="protein sequence ID" value="MBB4961254.1"/>
    <property type="molecule type" value="Genomic_DNA"/>
</dbReference>
<sequence length="309" mass="34275">METKEDPLEDWLDSLLERFLSLRDGELAQDIELDFSGESLDRLEAAMLERFDFADDVHDPDEQDFVLGVAGYLGEVLLRLAGGSWAWPDGPDSGGHDYLDSGGHDVPFVVADPVLELDSVSPIDLIMTAVRVGDGQQFGALYLRWESAVRRARTERPSWHPAKQPTDLDLLEPADTADLPTWLVRREADFADWTAAYAPGATLDFSRESLDALEEAVRRAVPTREDLVSTANREFLDGASWYLGEVIRRELGGQWMLEGSSDINPGGRCLRRVGPYEGKIVPALTLGNAIDQPGHLIAHYDTFSGRVDH</sequence>
<name>A0A7W7SUM2_9ACTN</name>
<protein>
    <submittedName>
        <fullName evidence="1">Uncharacterized protein</fullName>
    </submittedName>
</protein>
<keyword evidence="2" id="KW-1185">Reference proteome</keyword>
<comment type="caution">
    <text evidence="1">The sequence shown here is derived from an EMBL/GenBank/DDBJ whole genome shotgun (WGS) entry which is preliminary data.</text>
</comment>
<evidence type="ECO:0000313" key="1">
    <source>
        <dbReference type="EMBL" id="MBB4961254.1"/>
    </source>
</evidence>